<protein>
    <submittedName>
        <fullName evidence="3">Uncharacterized protein</fullName>
    </submittedName>
</protein>
<dbReference type="WBParaSite" id="nRc.2.0.1.t15664-RA">
    <property type="protein sequence ID" value="nRc.2.0.1.t15664-RA"/>
    <property type="gene ID" value="nRc.2.0.1.g15664"/>
</dbReference>
<keyword evidence="1" id="KW-0812">Transmembrane</keyword>
<keyword evidence="1" id="KW-1133">Transmembrane helix</keyword>
<accession>A0A915IQG9</accession>
<evidence type="ECO:0000313" key="3">
    <source>
        <dbReference type="WBParaSite" id="nRc.2.0.1.t15664-RA"/>
    </source>
</evidence>
<reference evidence="3" key="1">
    <citation type="submission" date="2022-11" db="UniProtKB">
        <authorList>
            <consortium name="WormBaseParasite"/>
        </authorList>
    </citation>
    <scope>IDENTIFICATION</scope>
</reference>
<organism evidence="2 3">
    <name type="scientific">Romanomermis culicivorax</name>
    <name type="common">Nematode worm</name>
    <dbReference type="NCBI Taxonomy" id="13658"/>
    <lineage>
        <taxon>Eukaryota</taxon>
        <taxon>Metazoa</taxon>
        <taxon>Ecdysozoa</taxon>
        <taxon>Nematoda</taxon>
        <taxon>Enoplea</taxon>
        <taxon>Dorylaimia</taxon>
        <taxon>Mermithida</taxon>
        <taxon>Mermithoidea</taxon>
        <taxon>Mermithidae</taxon>
        <taxon>Romanomermis</taxon>
    </lineage>
</organism>
<evidence type="ECO:0000256" key="1">
    <source>
        <dbReference type="SAM" id="Phobius"/>
    </source>
</evidence>
<sequence length="277" mass="31268">MLVGFDTESLMAANMKNFKFTITVPANTTASSYPRYVQLVFLNGTIFVFETFTATPEDWTPLFFLVDGHHTIVISLDGADDWAGIYALLGNQFHTDRQKKNKDAVVKVIHFDAYRVICNINSSLPLYELAQKISFIPKKHTLKATVSAIWAFNVSRLTLKFSAALRFLNNPSRSFLQQDILAYAVLDAFYPILLFLAFGCYSFVPEVYHTPMLFPHDSLDAAEMDNLAEMLITAFHNLSLMEGLPADAADRVYPTLSQVTLPAIMRDEVLSAYQFFM</sequence>
<keyword evidence="1" id="KW-0472">Membrane</keyword>
<dbReference type="AlphaFoldDB" id="A0A915IQG9"/>
<proteinExistence type="predicted"/>
<dbReference type="Proteomes" id="UP000887565">
    <property type="component" value="Unplaced"/>
</dbReference>
<evidence type="ECO:0000313" key="2">
    <source>
        <dbReference type="Proteomes" id="UP000887565"/>
    </source>
</evidence>
<name>A0A915IQG9_ROMCU</name>
<feature type="transmembrane region" description="Helical" evidence="1">
    <location>
        <begin position="180"/>
        <end position="204"/>
    </location>
</feature>
<keyword evidence="2" id="KW-1185">Reference proteome</keyword>